<evidence type="ECO:0000256" key="1">
    <source>
        <dbReference type="SAM" id="MobiDB-lite"/>
    </source>
</evidence>
<organism evidence="2 3">
    <name type="scientific">Iodobacter fluviatilis</name>
    <dbReference type="NCBI Taxonomy" id="537"/>
    <lineage>
        <taxon>Bacteria</taxon>
        <taxon>Pseudomonadati</taxon>
        <taxon>Pseudomonadota</taxon>
        <taxon>Betaproteobacteria</taxon>
        <taxon>Neisseriales</taxon>
        <taxon>Chitinibacteraceae</taxon>
        <taxon>Iodobacter</taxon>
    </lineage>
</organism>
<keyword evidence="3" id="KW-1185">Reference proteome</keyword>
<evidence type="ECO:0000313" key="2">
    <source>
        <dbReference type="EMBL" id="QBC45053.1"/>
    </source>
</evidence>
<dbReference type="EMBL" id="CP025781">
    <property type="protein sequence ID" value="QBC45053.1"/>
    <property type="molecule type" value="Genomic_DNA"/>
</dbReference>
<feature type="compositionally biased region" description="Basic and acidic residues" evidence="1">
    <location>
        <begin position="118"/>
        <end position="136"/>
    </location>
</feature>
<protein>
    <submittedName>
        <fullName evidence="2">Uncharacterized protein</fullName>
    </submittedName>
</protein>
<evidence type="ECO:0000313" key="3">
    <source>
        <dbReference type="Proteomes" id="UP000515917"/>
    </source>
</evidence>
<name>A0A7G3GDR4_9NEIS</name>
<reference evidence="2 3" key="1">
    <citation type="submission" date="2018-01" db="EMBL/GenBank/DDBJ databases">
        <title>Genome sequence of Iodobacter sp. strain PCH194 isolated from Indian Trans-Himalaya.</title>
        <authorList>
            <person name="Kumar V."/>
            <person name="Thakur V."/>
            <person name="Kumar S."/>
            <person name="Singh D."/>
        </authorList>
    </citation>
    <scope>NUCLEOTIDE SEQUENCE [LARGE SCALE GENOMIC DNA]</scope>
    <source>
        <strain evidence="2 3">PCH194</strain>
    </source>
</reference>
<dbReference type="KEGG" id="ifl:C1H71_16920"/>
<gene>
    <name evidence="2" type="ORF">C1H71_16920</name>
</gene>
<dbReference type="Proteomes" id="UP000515917">
    <property type="component" value="Chromosome"/>
</dbReference>
<feature type="region of interest" description="Disordered" evidence="1">
    <location>
        <begin position="108"/>
        <end position="136"/>
    </location>
</feature>
<accession>A0A7G3GDR4</accession>
<sequence>MGGVSVIIKSSNVHGHRLFYLGSVDVSFTAAFGPVLGLNKEKMATWYEYHERFLTFVPPQKWAKPEGLSRKMAIHCVMLLDNNPLLSSSHALCLAVFRLSAIVNETSTDPSSLSYLDGRSEKSHGRDQILPDLQRQ</sequence>
<dbReference type="AlphaFoldDB" id="A0A7G3GDR4"/>
<proteinExistence type="predicted"/>